<sequence length="365" mass="40815">MLSLLNSTGCSGSCTSGCDVVYNDFKKSGRLEYGVFVGYYSESEESDYESEYSESNLDGNSDEINSVKDSEAIEEAFEEGEADIIKEMFNETASGGKCSLEEANHLAHRIGLAPSKADLEKLRQEVGNSVTFDEFERWSTSIIHPEDHLDYMVSYFRKFDLKKNGMITRKQFIWLTSIGGEILTREEAEAILNKLTLGDEFNYEEMLKKVLEIESTDKKTLGITKKASAISKFNSNKVLVSQISTTIRDLADNESFLPSIDLLEALKSTYGNQLTIEAANEATECCENPEAAKHLLSFYSEWVKNKGMVSRSAVRDLLMVWKAKLDRVSAEAWITSLSGTDEIIDIQKVLLNVCKDNSISTSDLN</sequence>
<dbReference type="EMBL" id="JAWDEY010000005">
    <property type="protein sequence ID" value="KAK6590617.1"/>
    <property type="molecule type" value="Genomic_DNA"/>
</dbReference>
<dbReference type="InterPro" id="IPR011992">
    <property type="entry name" value="EF-hand-dom_pair"/>
</dbReference>
<dbReference type="Pfam" id="PF21550">
    <property type="entry name" value="MTIP_N"/>
    <property type="match status" value="1"/>
</dbReference>
<gene>
    <name evidence="2" type="ORF">RS030_142226</name>
</gene>
<name>A0AAV9Y0Z2_9CRYT</name>
<proteinExistence type="predicted"/>
<keyword evidence="3" id="KW-1185">Reference proteome</keyword>
<evidence type="ECO:0000313" key="3">
    <source>
        <dbReference type="Proteomes" id="UP001311799"/>
    </source>
</evidence>
<dbReference type="Gene3D" id="1.10.238.10">
    <property type="entry name" value="EF-hand"/>
    <property type="match status" value="2"/>
</dbReference>
<comment type="caution">
    <text evidence="2">The sequence shown here is derived from an EMBL/GenBank/DDBJ whole genome shotgun (WGS) entry which is preliminary data.</text>
</comment>
<reference evidence="2 3" key="1">
    <citation type="submission" date="2023-10" db="EMBL/GenBank/DDBJ databases">
        <title>Comparative genomics analysis reveals potential genetic determinants of host preference in Cryptosporidium xiaoi.</title>
        <authorList>
            <person name="Xiao L."/>
            <person name="Li J."/>
        </authorList>
    </citation>
    <scope>NUCLEOTIDE SEQUENCE [LARGE SCALE GENOMIC DNA]</scope>
    <source>
        <strain evidence="2 3">52996</strain>
    </source>
</reference>
<accession>A0AAV9Y0Z2</accession>
<dbReference type="SUPFAM" id="SSF47473">
    <property type="entry name" value="EF-hand"/>
    <property type="match status" value="1"/>
</dbReference>
<organism evidence="2 3">
    <name type="scientific">Cryptosporidium xiaoi</name>
    <dbReference type="NCBI Taxonomy" id="659607"/>
    <lineage>
        <taxon>Eukaryota</taxon>
        <taxon>Sar</taxon>
        <taxon>Alveolata</taxon>
        <taxon>Apicomplexa</taxon>
        <taxon>Conoidasida</taxon>
        <taxon>Coccidia</taxon>
        <taxon>Eucoccidiorida</taxon>
        <taxon>Eimeriorina</taxon>
        <taxon>Cryptosporidiidae</taxon>
        <taxon>Cryptosporidium</taxon>
    </lineage>
</organism>
<dbReference type="Proteomes" id="UP001311799">
    <property type="component" value="Unassembled WGS sequence"/>
</dbReference>
<dbReference type="InterPro" id="IPR002048">
    <property type="entry name" value="EF_hand_dom"/>
</dbReference>
<dbReference type="InterPro" id="IPR049007">
    <property type="entry name" value="MTIP_EFh"/>
</dbReference>
<protein>
    <submittedName>
        <fullName evidence="2">Myosin light chain</fullName>
    </submittedName>
</protein>
<dbReference type="AlphaFoldDB" id="A0AAV9Y0Z2"/>
<feature type="domain" description="EF-hand" evidence="1">
    <location>
        <begin position="147"/>
        <end position="182"/>
    </location>
</feature>
<dbReference type="PROSITE" id="PS50222">
    <property type="entry name" value="EF_HAND_2"/>
    <property type="match status" value="1"/>
</dbReference>
<dbReference type="GO" id="GO:0005509">
    <property type="term" value="F:calcium ion binding"/>
    <property type="evidence" value="ECO:0007669"/>
    <property type="project" value="InterPro"/>
</dbReference>
<evidence type="ECO:0000313" key="2">
    <source>
        <dbReference type="EMBL" id="KAK6590617.1"/>
    </source>
</evidence>
<evidence type="ECO:0000259" key="1">
    <source>
        <dbReference type="PROSITE" id="PS50222"/>
    </source>
</evidence>